<name>A0ABS1D4P2_9PROT</name>
<protein>
    <submittedName>
        <fullName evidence="2">Uncharacterized protein</fullName>
    </submittedName>
</protein>
<gene>
    <name evidence="2" type="ORF">CKO45_21650</name>
</gene>
<comment type="caution">
    <text evidence="2">The sequence shown here is derived from an EMBL/GenBank/DDBJ whole genome shotgun (WGS) entry which is preliminary data.</text>
</comment>
<reference evidence="2 3" key="1">
    <citation type="journal article" date="2020" name="Microorganisms">
        <title>Osmotic Adaptation and Compatible Solute Biosynthesis of Phototrophic Bacteria as Revealed from Genome Analyses.</title>
        <authorList>
            <person name="Imhoff J.F."/>
            <person name="Rahn T."/>
            <person name="Kunzel S."/>
            <person name="Keller A."/>
            <person name="Neulinger S.C."/>
        </authorList>
    </citation>
    <scope>NUCLEOTIDE SEQUENCE [LARGE SCALE GENOMIC DNA]</scope>
    <source>
        <strain evidence="2 3">DSM 15382</strain>
    </source>
</reference>
<feature type="compositionally biased region" description="Basic and acidic residues" evidence="1">
    <location>
        <begin position="77"/>
        <end position="91"/>
    </location>
</feature>
<sequence length="101" mass="10254">MLVGMRAATDDGVADRHAAMASGRAALPGAWRGRVATPPPPCTGQARRPDPAGPACAAGIDGRAVRHRRPGHAMRSHGLDPRAARMGHPADGEGPAGRSAP</sequence>
<proteinExistence type="predicted"/>
<accession>A0ABS1D4P2</accession>
<evidence type="ECO:0000256" key="1">
    <source>
        <dbReference type="SAM" id="MobiDB-lite"/>
    </source>
</evidence>
<keyword evidence="3" id="KW-1185">Reference proteome</keyword>
<evidence type="ECO:0000313" key="3">
    <source>
        <dbReference type="Proteomes" id="UP000697995"/>
    </source>
</evidence>
<feature type="region of interest" description="Disordered" evidence="1">
    <location>
        <begin position="30"/>
        <end position="101"/>
    </location>
</feature>
<organism evidence="2 3">
    <name type="scientific">Paracraurococcus ruber</name>
    <dbReference type="NCBI Taxonomy" id="77675"/>
    <lineage>
        <taxon>Bacteria</taxon>
        <taxon>Pseudomonadati</taxon>
        <taxon>Pseudomonadota</taxon>
        <taxon>Alphaproteobacteria</taxon>
        <taxon>Acetobacterales</taxon>
        <taxon>Roseomonadaceae</taxon>
        <taxon>Paracraurococcus</taxon>
    </lineage>
</organism>
<evidence type="ECO:0000313" key="2">
    <source>
        <dbReference type="EMBL" id="MBK1660829.1"/>
    </source>
</evidence>
<dbReference type="Proteomes" id="UP000697995">
    <property type="component" value="Unassembled WGS sequence"/>
</dbReference>
<feature type="non-terminal residue" evidence="2">
    <location>
        <position position="101"/>
    </location>
</feature>
<dbReference type="EMBL" id="NRSG01000217">
    <property type="protein sequence ID" value="MBK1660829.1"/>
    <property type="molecule type" value="Genomic_DNA"/>
</dbReference>
<feature type="compositionally biased region" description="Basic residues" evidence="1">
    <location>
        <begin position="65"/>
        <end position="75"/>
    </location>
</feature>